<evidence type="ECO:0000313" key="1">
    <source>
        <dbReference type="EMBL" id="KAK7489062.1"/>
    </source>
</evidence>
<gene>
    <name evidence="1" type="ORF">BaRGS_00019723</name>
</gene>
<keyword evidence="2" id="KW-1185">Reference proteome</keyword>
<dbReference type="EMBL" id="JACVVK020000143">
    <property type="protein sequence ID" value="KAK7489062.1"/>
    <property type="molecule type" value="Genomic_DNA"/>
</dbReference>
<evidence type="ECO:0000313" key="2">
    <source>
        <dbReference type="Proteomes" id="UP001519460"/>
    </source>
</evidence>
<proteinExistence type="predicted"/>
<sequence length="70" mass="8073">MRAEFHKGLQSVVLTAQTDTEGLHTELTNTLKYKSSCQGTHLPQKIFLRNVNAEMTVWKKQTRWGTLLTR</sequence>
<protein>
    <submittedName>
        <fullName evidence="1">Uncharacterized protein</fullName>
    </submittedName>
</protein>
<organism evidence="1 2">
    <name type="scientific">Batillaria attramentaria</name>
    <dbReference type="NCBI Taxonomy" id="370345"/>
    <lineage>
        <taxon>Eukaryota</taxon>
        <taxon>Metazoa</taxon>
        <taxon>Spiralia</taxon>
        <taxon>Lophotrochozoa</taxon>
        <taxon>Mollusca</taxon>
        <taxon>Gastropoda</taxon>
        <taxon>Caenogastropoda</taxon>
        <taxon>Sorbeoconcha</taxon>
        <taxon>Cerithioidea</taxon>
        <taxon>Batillariidae</taxon>
        <taxon>Batillaria</taxon>
    </lineage>
</organism>
<name>A0ABD0KPD9_9CAEN</name>
<accession>A0ABD0KPD9</accession>
<dbReference type="AlphaFoldDB" id="A0ABD0KPD9"/>
<dbReference type="Proteomes" id="UP001519460">
    <property type="component" value="Unassembled WGS sequence"/>
</dbReference>
<comment type="caution">
    <text evidence="1">The sequence shown here is derived from an EMBL/GenBank/DDBJ whole genome shotgun (WGS) entry which is preliminary data.</text>
</comment>
<reference evidence="1 2" key="1">
    <citation type="journal article" date="2023" name="Sci. Data">
        <title>Genome assembly of the Korean intertidal mud-creeper Batillaria attramentaria.</title>
        <authorList>
            <person name="Patra A.K."/>
            <person name="Ho P.T."/>
            <person name="Jun S."/>
            <person name="Lee S.J."/>
            <person name="Kim Y."/>
            <person name="Won Y.J."/>
        </authorList>
    </citation>
    <scope>NUCLEOTIDE SEQUENCE [LARGE SCALE GENOMIC DNA]</scope>
    <source>
        <strain evidence="1">Wonlab-2016</strain>
    </source>
</reference>